<dbReference type="GO" id="GO:0006644">
    <property type="term" value="P:phospholipid metabolic process"/>
    <property type="evidence" value="ECO:0007669"/>
    <property type="project" value="InterPro"/>
</dbReference>
<dbReference type="Proteomes" id="UP000308230">
    <property type="component" value="Unassembled WGS sequence"/>
</dbReference>
<dbReference type="Gene3D" id="1.20.90.10">
    <property type="entry name" value="Phospholipase A2 domain"/>
    <property type="match status" value="1"/>
</dbReference>
<dbReference type="AlphaFoldDB" id="A0A5R9F0F2"/>
<evidence type="ECO:0000313" key="3">
    <source>
        <dbReference type="Proteomes" id="UP000308230"/>
    </source>
</evidence>
<evidence type="ECO:0000313" key="2">
    <source>
        <dbReference type="EMBL" id="TLS37007.1"/>
    </source>
</evidence>
<reference evidence="2 3" key="1">
    <citation type="submission" date="2019-04" db="EMBL/GenBank/DDBJ databases">
        <title>Bacillus caeni sp. nov., a bacterium isolated from mangrove sediment.</title>
        <authorList>
            <person name="Huang H."/>
            <person name="Mo K."/>
            <person name="Hu Y."/>
        </authorList>
    </citation>
    <scope>NUCLEOTIDE SEQUENCE [LARGE SCALE GENOMIC DNA]</scope>
    <source>
        <strain evidence="2 3">HB172195</strain>
    </source>
</reference>
<comment type="caution">
    <text evidence="2">The sequence shown here is derived from an EMBL/GenBank/DDBJ whole genome shotgun (WGS) entry which is preliminary data.</text>
</comment>
<dbReference type="OrthoDB" id="5125543at2"/>
<dbReference type="GO" id="GO:0005198">
    <property type="term" value="F:structural molecule activity"/>
    <property type="evidence" value="ECO:0007669"/>
    <property type="project" value="InterPro"/>
</dbReference>
<dbReference type="InterPro" id="IPR036444">
    <property type="entry name" value="PLipase_A2_dom_sf"/>
</dbReference>
<feature type="domain" description="Phospholipase A2-like" evidence="1">
    <location>
        <begin position="14"/>
        <end position="51"/>
    </location>
</feature>
<dbReference type="GO" id="GO:0004623">
    <property type="term" value="F:phospholipase A2 activity"/>
    <property type="evidence" value="ECO:0007669"/>
    <property type="project" value="InterPro"/>
</dbReference>
<dbReference type="GO" id="GO:0050482">
    <property type="term" value="P:arachidonate secretion"/>
    <property type="evidence" value="ECO:0007669"/>
    <property type="project" value="InterPro"/>
</dbReference>
<dbReference type="SUPFAM" id="SSF48619">
    <property type="entry name" value="Phospholipase A2, PLA2"/>
    <property type="match status" value="1"/>
</dbReference>
<name>A0A5R9F0F2_9BACL</name>
<evidence type="ECO:0000259" key="1">
    <source>
        <dbReference type="Pfam" id="PF08398"/>
    </source>
</evidence>
<keyword evidence="3" id="KW-1185">Reference proteome</keyword>
<organism evidence="2 3">
    <name type="scientific">Exobacillus caeni</name>
    <dbReference type="NCBI Taxonomy" id="2574798"/>
    <lineage>
        <taxon>Bacteria</taxon>
        <taxon>Bacillati</taxon>
        <taxon>Bacillota</taxon>
        <taxon>Bacilli</taxon>
        <taxon>Bacillales</taxon>
        <taxon>Guptibacillaceae</taxon>
        <taxon>Exobacillus</taxon>
    </lineage>
</organism>
<gene>
    <name evidence="2" type="ORF">FCL54_13530</name>
</gene>
<sequence length="92" mass="10601">MEKKRGPRPGFCIFPGYKWCGPGCSGPEEPINEVDAACKAHDFCYKKYGPSCKCDIAFMKQLEPLVNPYTEEGRHAQVMYQYMKFRTMFTCL</sequence>
<dbReference type="EMBL" id="SWLG01000008">
    <property type="protein sequence ID" value="TLS37007.1"/>
    <property type="molecule type" value="Genomic_DNA"/>
</dbReference>
<proteinExistence type="predicted"/>
<dbReference type="InterPro" id="IPR013607">
    <property type="entry name" value="Phospholipase_A2-like"/>
</dbReference>
<dbReference type="Pfam" id="PF08398">
    <property type="entry name" value="Phospholip_A2_4"/>
    <property type="match status" value="1"/>
</dbReference>
<accession>A0A5R9F0F2</accession>
<protein>
    <submittedName>
        <fullName evidence="2">Phospholipase</fullName>
    </submittedName>
</protein>